<dbReference type="RefSeq" id="XP_011129935.1">
    <property type="nucleotide sequence ID" value="XM_011131633.1"/>
</dbReference>
<reference evidence="2" key="1">
    <citation type="submission" date="2013-12" db="EMBL/GenBank/DDBJ databases">
        <authorList>
            <person name="Omoto C.K."/>
            <person name="Sibley D."/>
            <person name="Venepally P."/>
            <person name="Hadjithomas M."/>
            <person name="Karamycheva S."/>
            <person name="Brunk B."/>
            <person name="Roos D."/>
            <person name="Caler E."/>
            <person name="Lorenzi H."/>
        </authorList>
    </citation>
    <scope>NUCLEOTIDE SEQUENCE</scope>
</reference>
<comment type="caution">
    <text evidence="2">The sequence shown here is derived from an EMBL/GenBank/DDBJ whole genome shotgun (WGS) entry which is preliminary data.</text>
</comment>
<keyword evidence="3" id="KW-1185">Reference proteome</keyword>
<dbReference type="GeneID" id="22912057"/>
<feature type="region of interest" description="Disordered" evidence="1">
    <location>
        <begin position="277"/>
        <end position="318"/>
    </location>
</feature>
<name>A0A023B8Y1_GRENI</name>
<proteinExistence type="predicted"/>
<dbReference type="AlphaFoldDB" id="A0A023B8Y1"/>
<evidence type="ECO:0000313" key="3">
    <source>
        <dbReference type="Proteomes" id="UP000019763"/>
    </source>
</evidence>
<protein>
    <submittedName>
        <fullName evidence="2">Uncharacterized protein</fullName>
    </submittedName>
</protein>
<evidence type="ECO:0000313" key="2">
    <source>
        <dbReference type="EMBL" id="EZG70484.1"/>
    </source>
</evidence>
<dbReference type="VEuPathDB" id="CryptoDB:GNI_055590"/>
<feature type="region of interest" description="Disordered" evidence="1">
    <location>
        <begin position="558"/>
        <end position="585"/>
    </location>
</feature>
<feature type="compositionally biased region" description="Basic and acidic residues" evidence="1">
    <location>
        <begin position="333"/>
        <end position="349"/>
    </location>
</feature>
<dbReference type="EMBL" id="AFNH02000422">
    <property type="protein sequence ID" value="EZG70484.1"/>
    <property type="molecule type" value="Genomic_DNA"/>
</dbReference>
<accession>A0A023B8Y1</accession>
<feature type="region of interest" description="Disordered" evidence="1">
    <location>
        <begin position="333"/>
        <end position="400"/>
    </location>
</feature>
<feature type="compositionally biased region" description="Low complexity" evidence="1">
    <location>
        <begin position="302"/>
        <end position="317"/>
    </location>
</feature>
<feature type="compositionally biased region" description="Polar residues" evidence="1">
    <location>
        <begin position="568"/>
        <end position="583"/>
    </location>
</feature>
<feature type="compositionally biased region" description="Basic residues" evidence="1">
    <location>
        <begin position="285"/>
        <end position="295"/>
    </location>
</feature>
<organism evidence="2 3">
    <name type="scientific">Gregarina niphandrodes</name>
    <name type="common">Septate eugregarine</name>
    <dbReference type="NCBI Taxonomy" id="110365"/>
    <lineage>
        <taxon>Eukaryota</taxon>
        <taxon>Sar</taxon>
        <taxon>Alveolata</taxon>
        <taxon>Apicomplexa</taxon>
        <taxon>Conoidasida</taxon>
        <taxon>Gregarinasina</taxon>
        <taxon>Eugregarinorida</taxon>
        <taxon>Gregarinidae</taxon>
        <taxon>Gregarina</taxon>
    </lineage>
</organism>
<dbReference type="Proteomes" id="UP000019763">
    <property type="component" value="Unassembled WGS sequence"/>
</dbReference>
<sequence length="928" mass="102108">MSKVGVEIRATHRWLVNSQDLSKVLALDCVPAEKDYLRRVADHLKIEDAYFCAGREMEQILSRSAEQIARSSCKTRYCAIELRGLAGSGCSLLGVLGGRLLLESNGNQLDGIVWPKVLYISAKSPNADALGSRDVLGSRGDVPGSRGDVLGSRGDVLGSRDNASGIGPVDLAELLGEAARIWTGLGWRPLLNACKSWLYRELDMDLILVIDHATALAENWSLASKLLLPWLDAKIGVLIINQEEDMLFQAAMLDPTNPMAAERSIIRLGGLSDSEVRESLETTRVRRSSPGHRSRTKDDVKSGSGVRSTSGVRSASGIRSTSGIKFAKDDLKSTKDELKSAKSTKDETKSANTRSGGLSDEGSLEEVPGRSFSSAASPPPERSFEPYETGAWRSRVPPRPRDYEGKSVMEELVRLFLPFCGGHDELLAADLVVRYVQMKTGGLPKLMHELCDKLLQDPEAASEGLYDTATEILSQSGARDDILASSVANIVTLAQAGSYSTPAHLLVEVSAVSGGRLSIGRLSTSRLSVSRLSTSRLSASRLSASRLSASRGLQLDAQISRRAGSPGRRQTSTCTRRQPSSEEMYSRELSGEFRMSPFALSIVLKGVDCRSGTSPRDIRERRQVLLVDRISPDKDAMRRSIEPRCDLQVVSGPETVSCSTQLRTFAPFLRYTYHSGLNAISRGYLRFCPDDKDQRLSFSWLGLIRYMLSADNFRAKRHVYPALIAGIHSWASTAVWRCLVPVMFRLTLAAGNVDTGHHLLSSNLLSGNSLNRLAHRNSSVGTNSTTKWDKQLGPFKRIAVYCGFQVRSKGDPFPWKKIEDPYQQSHSFYQAFSKNCRAISQNQYNEIVQYGTTSIDKGILTIILEAFAKHIIVIGKHVNKGISLIILDAGEDKTVLAHKIELIQEHHPQVKGRMEIRDCEAPFLEFLR</sequence>
<evidence type="ECO:0000256" key="1">
    <source>
        <dbReference type="SAM" id="MobiDB-lite"/>
    </source>
</evidence>
<gene>
    <name evidence="2" type="ORF">GNI_055590</name>
</gene>